<organism evidence="3 4">
    <name type="scientific">Helobdella robusta</name>
    <name type="common">Californian leech</name>
    <dbReference type="NCBI Taxonomy" id="6412"/>
    <lineage>
        <taxon>Eukaryota</taxon>
        <taxon>Metazoa</taxon>
        <taxon>Spiralia</taxon>
        <taxon>Lophotrochozoa</taxon>
        <taxon>Annelida</taxon>
        <taxon>Clitellata</taxon>
        <taxon>Hirudinea</taxon>
        <taxon>Rhynchobdellida</taxon>
        <taxon>Glossiphoniidae</taxon>
        <taxon>Helobdella</taxon>
    </lineage>
</organism>
<feature type="transmembrane region" description="Helical" evidence="1">
    <location>
        <begin position="364"/>
        <end position="386"/>
    </location>
</feature>
<sequence>MRHREPPLYQMPHLWQPNLDMMNPMVNSHADFKLGGLAKWSGDYPFMHSRSKQATEPDWFTRRPTQRRIISQADYMGTDPDRRMVLAEVTSTWKSGYRAVPHNLEGQVSVPKWGIYHPVAILGINSEGRYLQAPSRQKREEYVIVVITPTPYELAQQNAATDTPTPFGYSPFDSGITVFSVNNPTPTLAFSNHPIAQSTTLPPVSEPPINYQIIYQTFYSEVLKVWTSLAPSENLKHTIGEQLCSFFDISPFLITNITLLSNAEGRAVVKFQVLANVIVSNVKASNYFYNVRKNNPQEQFTLKLQDGQETVYIKQILKFCNWTDNGFCGGNIICPLGYTCTADPMCNLQCLKTTTDPPPPNNNLYALFVIPIVVIIVLILVLLWYFRYRRPSEKVKIDLNELGYVENRSKYGGTTARRKDTISGLSLANAGVRNEVFATMGRNYGFSLENGDFTPAPDDDLGISKKEEYEDVKTNMF</sequence>
<dbReference type="HOGENOM" id="CLU_572764_0_0_1"/>
<proteinExistence type="predicted"/>
<dbReference type="CTD" id="20210895"/>
<reference evidence="3" key="3">
    <citation type="submission" date="2015-06" db="UniProtKB">
        <authorList>
            <consortium name="EnsemblMetazoa"/>
        </authorList>
    </citation>
    <scope>IDENTIFICATION</scope>
</reference>
<gene>
    <name evidence="3" type="primary">20210895</name>
    <name evidence="2" type="ORF">HELRODRAFT_188446</name>
</gene>
<evidence type="ECO:0000313" key="3">
    <source>
        <dbReference type="EnsemblMetazoa" id="HelroP188446"/>
    </source>
</evidence>
<evidence type="ECO:0000313" key="2">
    <source>
        <dbReference type="EMBL" id="ESO06679.1"/>
    </source>
</evidence>
<dbReference type="KEGG" id="hro:HELRODRAFT_188446"/>
<dbReference type="EMBL" id="KB096324">
    <property type="protein sequence ID" value="ESO06679.1"/>
    <property type="molecule type" value="Genomic_DNA"/>
</dbReference>
<dbReference type="GeneID" id="20210895"/>
<keyword evidence="1" id="KW-0472">Membrane</keyword>
<keyword evidence="4" id="KW-1185">Reference proteome</keyword>
<keyword evidence="1" id="KW-1133">Transmembrane helix</keyword>
<protein>
    <submittedName>
        <fullName evidence="2 3">Uncharacterized protein</fullName>
    </submittedName>
</protein>
<reference evidence="4" key="1">
    <citation type="submission" date="2012-12" db="EMBL/GenBank/DDBJ databases">
        <authorList>
            <person name="Hellsten U."/>
            <person name="Grimwood J."/>
            <person name="Chapman J.A."/>
            <person name="Shapiro H."/>
            <person name="Aerts A."/>
            <person name="Otillar R.P."/>
            <person name="Terry A.Y."/>
            <person name="Boore J.L."/>
            <person name="Simakov O."/>
            <person name="Marletaz F."/>
            <person name="Cho S.-J."/>
            <person name="Edsinger-Gonzales E."/>
            <person name="Havlak P."/>
            <person name="Kuo D.-H."/>
            <person name="Larsson T."/>
            <person name="Lv J."/>
            <person name="Arendt D."/>
            <person name="Savage R."/>
            <person name="Osoegawa K."/>
            <person name="de Jong P."/>
            <person name="Lindberg D.R."/>
            <person name="Seaver E.C."/>
            <person name="Weisblat D.A."/>
            <person name="Putnam N.H."/>
            <person name="Grigoriev I.V."/>
            <person name="Rokhsar D.S."/>
        </authorList>
    </citation>
    <scope>NUCLEOTIDE SEQUENCE</scope>
</reference>
<evidence type="ECO:0000256" key="1">
    <source>
        <dbReference type="SAM" id="Phobius"/>
    </source>
</evidence>
<dbReference type="RefSeq" id="XP_009016047.1">
    <property type="nucleotide sequence ID" value="XM_009017799.1"/>
</dbReference>
<dbReference type="AlphaFoldDB" id="T1FPZ8"/>
<accession>T1FPZ8</accession>
<name>T1FPZ8_HELRO</name>
<keyword evidence="1" id="KW-0812">Transmembrane</keyword>
<dbReference type="EMBL" id="AMQM01000679">
    <property type="status" value="NOT_ANNOTATED_CDS"/>
    <property type="molecule type" value="Genomic_DNA"/>
</dbReference>
<reference evidence="2 4" key="2">
    <citation type="journal article" date="2013" name="Nature">
        <title>Insights into bilaterian evolution from three spiralian genomes.</title>
        <authorList>
            <person name="Simakov O."/>
            <person name="Marletaz F."/>
            <person name="Cho S.J."/>
            <person name="Edsinger-Gonzales E."/>
            <person name="Havlak P."/>
            <person name="Hellsten U."/>
            <person name="Kuo D.H."/>
            <person name="Larsson T."/>
            <person name="Lv J."/>
            <person name="Arendt D."/>
            <person name="Savage R."/>
            <person name="Osoegawa K."/>
            <person name="de Jong P."/>
            <person name="Grimwood J."/>
            <person name="Chapman J.A."/>
            <person name="Shapiro H."/>
            <person name="Aerts A."/>
            <person name="Otillar R.P."/>
            <person name="Terry A.Y."/>
            <person name="Boore J.L."/>
            <person name="Grigoriev I.V."/>
            <person name="Lindberg D.R."/>
            <person name="Seaver E.C."/>
            <person name="Weisblat D.A."/>
            <person name="Putnam N.H."/>
            <person name="Rokhsar D.S."/>
        </authorList>
    </citation>
    <scope>NUCLEOTIDE SEQUENCE</scope>
</reference>
<dbReference type="EnsemblMetazoa" id="HelroT188446">
    <property type="protein sequence ID" value="HelroP188446"/>
    <property type="gene ID" value="HelroG188446"/>
</dbReference>
<evidence type="ECO:0000313" key="4">
    <source>
        <dbReference type="Proteomes" id="UP000015101"/>
    </source>
</evidence>
<dbReference type="OrthoDB" id="6038987at2759"/>
<dbReference type="Proteomes" id="UP000015101">
    <property type="component" value="Unassembled WGS sequence"/>
</dbReference>
<dbReference type="InParanoid" id="T1FPZ8"/>